<proteinExistence type="predicted"/>
<accession>A0A1J1INE3</accession>
<evidence type="ECO:0000313" key="3">
    <source>
        <dbReference type="Proteomes" id="UP000183832"/>
    </source>
</evidence>
<keyword evidence="3" id="KW-1185">Reference proteome</keyword>
<dbReference type="AlphaFoldDB" id="A0A1J1INE3"/>
<dbReference type="EMBL" id="CVRI01000054">
    <property type="protein sequence ID" value="CRL00614.1"/>
    <property type="molecule type" value="Genomic_DNA"/>
</dbReference>
<sequence>MKRFHPQNTDKDRSKANVDEDADEVNSFSLGNLLSISLLTYESACAMLDKSNINNKTYALISHDLAL</sequence>
<evidence type="ECO:0000313" key="2">
    <source>
        <dbReference type="EMBL" id="CRL00614.1"/>
    </source>
</evidence>
<dbReference type="Proteomes" id="UP000183832">
    <property type="component" value="Unassembled WGS sequence"/>
</dbReference>
<evidence type="ECO:0000256" key="1">
    <source>
        <dbReference type="SAM" id="MobiDB-lite"/>
    </source>
</evidence>
<organism evidence="2 3">
    <name type="scientific">Clunio marinus</name>
    <dbReference type="NCBI Taxonomy" id="568069"/>
    <lineage>
        <taxon>Eukaryota</taxon>
        <taxon>Metazoa</taxon>
        <taxon>Ecdysozoa</taxon>
        <taxon>Arthropoda</taxon>
        <taxon>Hexapoda</taxon>
        <taxon>Insecta</taxon>
        <taxon>Pterygota</taxon>
        <taxon>Neoptera</taxon>
        <taxon>Endopterygota</taxon>
        <taxon>Diptera</taxon>
        <taxon>Nematocera</taxon>
        <taxon>Chironomoidea</taxon>
        <taxon>Chironomidae</taxon>
        <taxon>Clunio</taxon>
    </lineage>
</organism>
<feature type="compositionally biased region" description="Basic and acidic residues" evidence="1">
    <location>
        <begin position="8"/>
        <end position="18"/>
    </location>
</feature>
<protein>
    <submittedName>
        <fullName evidence="2">CLUMA_CG013874, isoform A</fullName>
    </submittedName>
</protein>
<feature type="region of interest" description="Disordered" evidence="1">
    <location>
        <begin position="1"/>
        <end position="21"/>
    </location>
</feature>
<name>A0A1J1INE3_9DIPT</name>
<reference evidence="2 3" key="1">
    <citation type="submission" date="2015-04" db="EMBL/GenBank/DDBJ databases">
        <authorList>
            <person name="Syromyatnikov M.Y."/>
            <person name="Popov V.N."/>
        </authorList>
    </citation>
    <scope>NUCLEOTIDE SEQUENCE [LARGE SCALE GENOMIC DNA]</scope>
</reference>
<gene>
    <name evidence="2" type="ORF">CLUMA_CG013874</name>
</gene>